<gene>
    <name evidence="7" type="ORF">Cob_v011781</name>
</gene>
<reference evidence="8" key="1">
    <citation type="journal article" date="2013" name="New Phytol.">
        <title>Comparative genomic and transcriptomic analyses reveal the hemibiotrophic stage shift of Colletotrichum fungi.</title>
        <authorList>
            <person name="Gan P."/>
            <person name="Ikeda K."/>
            <person name="Irieda H."/>
            <person name="Narusaka M."/>
            <person name="O'Connell R.J."/>
            <person name="Narusaka Y."/>
            <person name="Takano Y."/>
            <person name="Kubo Y."/>
            <person name="Shirasu K."/>
        </authorList>
    </citation>
    <scope>NUCLEOTIDE SEQUENCE [LARGE SCALE GENOMIC DNA]</scope>
    <source>
        <strain evidence="8">104-T / ATCC 96160 / CBS 514.97 / LARS 414 / MAFF 240422</strain>
    </source>
</reference>
<evidence type="ECO:0000256" key="5">
    <source>
        <dbReference type="ARBA" id="ARBA00023128"/>
    </source>
</evidence>
<comment type="caution">
    <text evidence="7">The sequence shown here is derived from an EMBL/GenBank/DDBJ whole genome shotgun (WGS) entry which is preliminary data.</text>
</comment>
<evidence type="ECO:0000256" key="6">
    <source>
        <dbReference type="ARBA" id="ARBA00023136"/>
    </source>
</evidence>
<dbReference type="AlphaFoldDB" id="A0A484FB18"/>
<name>A0A484FB18_COLOR</name>
<evidence type="ECO:0000256" key="4">
    <source>
        <dbReference type="ARBA" id="ARBA00022824"/>
    </source>
</evidence>
<keyword evidence="8" id="KW-1185">Reference proteome</keyword>
<keyword evidence="6" id="KW-0472">Membrane</keyword>
<evidence type="ECO:0000256" key="3">
    <source>
        <dbReference type="ARBA" id="ARBA00004370"/>
    </source>
</evidence>
<organism evidence="7 8">
    <name type="scientific">Colletotrichum orbiculare (strain 104-T / ATCC 96160 / CBS 514.97 / LARS 414 / MAFF 240422)</name>
    <name type="common">Cucumber anthracnose fungus</name>
    <name type="synonym">Colletotrichum lagenarium</name>
    <dbReference type="NCBI Taxonomy" id="1213857"/>
    <lineage>
        <taxon>Eukaryota</taxon>
        <taxon>Fungi</taxon>
        <taxon>Dikarya</taxon>
        <taxon>Ascomycota</taxon>
        <taxon>Pezizomycotina</taxon>
        <taxon>Sordariomycetes</taxon>
        <taxon>Hypocreomycetidae</taxon>
        <taxon>Glomerellales</taxon>
        <taxon>Glomerellaceae</taxon>
        <taxon>Colletotrichum</taxon>
        <taxon>Colletotrichum orbiculare species complex</taxon>
    </lineage>
</organism>
<comment type="subcellular location">
    <subcellularLocation>
        <location evidence="2">Endoplasmic reticulum</location>
    </subcellularLocation>
    <subcellularLocation>
        <location evidence="3">Membrane</location>
    </subcellularLocation>
    <subcellularLocation>
        <location evidence="1">Mitochondrion</location>
    </subcellularLocation>
</comment>
<dbReference type="GO" id="GO:0005739">
    <property type="term" value="C:mitochondrion"/>
    <property type="evidence" value="ECO:0007669"/>
    <property type="project" value="UniProtKB-SubCell"/>
</dbReference>
<sequence>MSGLSRLIVRGHPNIRLEKIPGLSWVADVKGGSISGNNNVWLRDFLPHDIPNARILLYGYDTKLLHSGSRQTIEDISVSLLNVLSAFRAEEDSKRRPIIFIGHSFGGLLIKECLLQAHREKSPGSHHAVYEACCGLLLFGVPNHELDNNNNLEPSNYLKRISRDFSEQWGNHCPVVSFYETRLSPTVQLLPDGTLEKSGQSISMVTTHSATAVIGNTGGGSV</sequence>
<dbReference type="InterPro" id="IPR052374">
    <property type="entry name" value="SERAC1"/>
</dbReference>
<dbReference type="GO" id="GO:0016020">
    <property type="term" value="C:membrane"/>
    <property type="evidence" value="ECO:0007669"/>
    <property type="project" value="UniProtKB-SubCell"/>
</dbReference>
<dbReference type="Proteomes" id="UP000014480">
    <property type="component" value="Unassembled WGS sequence"/>
</dbReference>
<evidence type="ECO:0000256" key="1">
    <source>
        <dbReference type="ARBA" id="ARBA00004173"/>
    </source>
</evidence>
<keyword evidence="4" id="KW-0256">Endoplasmic reticulum</keyword>
<dbReference type="EMBL" id="AMCV02000041">
    <property type="protein sequence ID" value="TDZ15263.1"/>
    <property type="molecule type" value="Genomic_DNA"/>
</dbReference>
<dbReference type="OrthoDB" id="7464126at2759"/>
<evidence type="ECO:0000313" key="7">
    <source>
        <dbReference type="EMBL" id="TDZ15263.1"/>
    </source>
</evidence>
<reference evidence="8" key="2">
    <citation type="journal article" date="2019" name="Mol. Plant Microbe Interact.">
        <title>Genome sequence resources for four phytopathogenic fungi from the Colletotrichum orbiculare species complex.</title>
        <authorList>
            <person name="Gan P."/>
            <person name="Tsushima A."/>
            <person name="Narusaka M."/>
            <person name="Narusaka Y."/>
            <person name="Takano Y."/>
            <person name="Kubo Y."/>
            <person name="Shirasu K."/>
        </authorList>
    </citation>
    <scope>GENOME REANNOTATION</scope>
    <source>
        <strain evidence="8">104-T / ATCC 96160 / CBS 514.97 / LARS 414 / MAFF 240422</strain>
    </source>
</reference>
<protein>
    <submittedName>
        <fullName evidence="7">Protein SERAC1</fullName>
    </submittedName>
</protein>
<proteinExistence type="predicted"/>
<dbReference type="InterPro" id="IPR029058">
    <property type="entry name" value="AB_hydrolase_fold"/>
</dbReference>
<evidence type="ECO:0000256" key="2">
    <source>
        <dbReference type="ARBA" id="ARBA00004240"/>
    </source>
</evidence>
<evidence type="ECO:0000313" key="8">
    <source>
        <dbReference type="Proteomes" id="UP000014480"/>
    </source>
</evidence>
<dbReference type="PANTHER" id="PTHR48182:SF2">
    <property type="entry name" value="PROTEIN SERAC1"/>
    <property type="match status" value="1"/>
</dbReference>
<dbReference type="SUPFAM" id="SSF53474">
    <property type="entry name" value="alpha/beta-Hydrolases"/>
    <property type="match status" value="1"/>
</dbReference>
<dbReference type="GO" id="GO:0005783">
    <property type="term" value="C:endoplasmic reticulum"/>
    <property type="evidence" value="ECO:0007669"/>
    <property type="project" value="UniProtKB-SubCell"/>
</dbReference>
<dbReference type="Gene3D" id="3.40.50.1820">
    <property type="entry name" value="alpha/beta hydrolase"/>
    <property type="match status" value="1"/>
</dbReference>
<accession>A0A484FB18</accession>
<dbReference type="PANTHER" id="PTHR48182">
    <property type="entry name" value="PROTEIN SERAC1"/>
    <property type="match status" value="1"/>
</dbReference>
<keyword evidence="5" id="KW-0496">Mitochondrion</keyword>